<protein>
    <submittedName>
        <fullName evidence="2">Histidine phosphatase family protein</fullName>
    </submittedName>
</protein>
<dbReference type="PANTHER" id="PTHR20935">
    <property type="entry name" value="PHOSPHOGLYCERATE MUTASE-RELATED"/>
    <property type="match status" value="1"/>
</dbReference>
<keyword evidence="3" id="KW-1185">Reference proteome</keyword>
<dbReference type="InterPro" id="IPR013078">
    <property type="entry name" value="His_Pase_superF_clade-1"/>
</dbReference>
<gene>
    <name evidence="2" type="ORF">GCM10009422_10610</name>
</gene>
<dbReference type="RefSeq" id="WP_343791436.1">
    <property type="nucleotide sequence ID" value="NZ_BAAAGA010000002.1"/>
</dbReference>
<accession>A0ABN1GRZ6</accession>
<proteinExistence type="predicted"/>
<dbReference type="InterPro" id="IPR029033">
    <property type="entry name" value="His_PPase_superfam"/>
</dbReference>
<dbReference type="PANTHER" id="PTHR20935:SF1">
    <property type="entry name" value="SLL1549 PROTEIN"/>
    <property type="match status" value="1"/>
</dbReference>
<evidence type="ECO:0000313" key="2">
    <source>
        <dbReference type="EMBL" id="GAA0617296.1"/>
    </source>
</evidence>
<organism evidence="2 3">
    <name type="scientific">Brevundimonas kwangchunensis</name>
    <dbReference type="NCBI Taxonomy" id="322163"/>
    <lineage>
        <taxon>Bacteria</taxon>
        <taxon>Pseudomonadati</taxon>
        <taxon>Pseudomonadota</taxon>
        <taxon>Alphaproteobacteria</taxon>
        <taxon>Caulobacterales</taxon>
        <taxon>Caulobacteraceae</taxon>
        <taxon>Brevundimonas</taxon>
    </lineage>
</organism>
<evidence type="ECO:0000313" key="3">
    <source>
        <dbReference type="Proteomes" id="UP001501352"/>
    </source>
</evidence>
<keyword evidence="1" id="KW-0378">Hydrolase</keyword>
<dbReference type="Proteomes" id="UP001501352">
    <property type="component" value="Unassembled WGS sequence"/>
</dbReference>
<evidence type="ECO:0000256" key="1">
    <source>
        <dbReference type="ARBA" id="ARBA00022801"/>
    </source>
</evidence>
<comment type="caution">
    <text evidence="2">The sequence shown here is derived from an EMBL/GenBank/DDBJ whole genome shotgun (WGS) entry which is preliminary data.</text>
</comment>
<dbReference type="Gene3D" id="3.40.50.1240">
    <property type="entry name" value="Phosphoglycerate mutase-like"/>
    <property type="match status" value="1"/>
</dbReference>
<dbReference type="CDD" id="cd07067">
    <property type="entry name" value="HP_PGM_like"/>
    <property type="match status" value="1"/>
</dbReference>
<name>A0ABN1GRZ6_9CAUL</name>
<dbReference type="SMART" id="SM00855">
    <property type="entry name" value="PGAM"/>
    <property type="match status" value="1"/>
</dbReference>
<reference evidence="2 3" key="1">
    <citation type="journal article" date="2019" name="Int. J. Syst. Evol. Microbiol.">
        <title>The Global Catalogue of Microorganisms (GCM) 10K type strain sequencing project: providing services to taxonomists for standard genome sequencing and annotation.</title>
        <authorList>
            <consortium name="The Broad Institute Genomics Platform"/>
            <consortium name="The Broad Institute Genome Sequencing Center for Infectious Disease"/>
            <person name="Wu L."/>
            <person name="Ma J."/>
        </authorList>
    </citation>
    <scope>NUCLEOTIDE SEQUENCE [LARGE SCALE GENOMIC DNA]</scope>
    <source>
        <strain evidence="2 3">JCM 12928</strain>
    </source>
</reference>
<dbReference type="Pfam" id="PF00300">
    <property type="entry name" value="His_Phos_1"/>
    <property type="match status" value="1"/>
</dbReference>
<dbReference type="EMBL" id="BAAAGA010000002">
    <property type="protein sequence ID" value="GAA0617296.1"/>
    <property type="molecule type" value="Genomic_DNA"/>
</dbReference>
<sequence length="167" mass="17949">MQRLILMRHAEAERAASSGRDRDRVLSARGRDDAALMGRALAKRGLRPDHAVVSPAARTSETWELVHEAMGDVQVTQPDATYNGSADTLRRYVEDKADEAGCLIVVAHNPGVHQLAVEYLIEGAASPAIVDRMTGGFPPGAAAIFSVDVAERLTFEGFLQPADLTAE</sequence>
<dbReference type="InterPro" id="IPR051021">
    <property type="entry name" value="Mito_Ser/Thr_phosphatase"/>
</dbReference>
<dbReference type="SUPFAM" id="SSF53254">
    <property type="entry name" value="Phosphoglycerate mutase-like"/>
    <property type="match status" value="1"/>
</dbReference>